<dbReference type="InterPro" id="IPR050147">
    <property type="entry name" value="Ser/Thr_Dehydratase"/>
</dbReference>
<evidence type="ECO:0000256" key="3">
    <source>
        <dbReference type="ARBA" id="ARBA00023239"/>
    </source>
</evidence>
<keyword evidence="3" id="KW-0456">Lyase</keyword>
<dbReference type="GO" id="GO:0006567">
    <property type="term" value="P:L-threonine catabolic process"/>
    <property type="evidence" value="ECO:0007669"/>
    <property type="project" value="TreeGrafter"/>
</dbReference>
<dbReference type="Gene3D" id="3.40.50.1100">
    <property type="match status" value="2"/>
</dbReference>
<gene>
    <name evidence="5" type="ORF">D3877_14205</name>
</gene>
<evidence type="ECO:0000259" key="4">
    <source>
        <dbReference type="Pfam" id="PF00291"/>
    </source>
</evidence>
<dbReference type="PANTHER" id="PTHR48078">
    <property type="entry name" value="THREONINE DEHYDRATASE, MITOCHONDRIAL-RELATED"/>
    <property type="match status" value="1"/>
</dbReference>
<organism evidence="5 6">
    <name type="scientific">Azospirillum cavernae</name>
    <dbReference type="NCBI Taxonomy" id="2320860"/>
    <lineage>
        <taxon>Bacteria</taxon>
        <taxon>Pseudomonadati</taxon>
        <taxon>Pseudomonadota</taxon>
        <taxon>Alphaproteobacteria</taxon>
        <taxon>Rhodospirillales</taxon>
        <taxon>Azospirillaceae</taxon>
        <taxon>Azospirillum</taxon>
    </lineage>
</organism>
<evidence type="ECO:0000256" key="2">
    <source>
        <dbReference type="ARBA" id="ARBA00022898"/>
    </source>
</evidence>
<evidence type="ECO:0000313" key="5">
    <source>
        <dbReference type="EMBL" id="RJF82373.1"/>
    </source>
</evidence>
<dbReference type="Pfam" id="PF00291">
    <property type="entry name" value="PALP"/>
    <property type="match status" value="1"/>
</dbReference>
<sequence length="316" mass="32245">MPDRADVDAAHARIRPWIRRTPVIAVGEEVSGVAAPVLLKLDLMQRTGSFKARGAFSALLAAPVPDAGVVAASGGNHGAAVAYAAMRLGHPAAIFVPETAPQVKVDRLTRCNAAVHRVGRVYADAFAAALEHQAQTGARLLHAYDDPQIIAGQGTAAAEFADQAVNVEGFGGLDTVLVAVGGGGLLGGVIAALAGQGVRIVAVESVGAPTLARALAAGHPVEVDVHGLAADSLGARRIGDHGFALAQAHLHASLLVEDDEIREAQRRLWQELRLVAEPGGAVALAALTSGRYQTGATERVGVILCGGNTDPATLSS</sequence>
<accession>A0A418VYX7</accession>
<dbReference type="GO" id="GO:0006565">
    <property type="term" value="P:L-serine catabolic process"/>
    <property type="evidence" value="ECO:0007669"/>
    <property type="project" value="TreeGrafter"/>
</dbReference>
<protein>
    <submittedName>
        <fullName evidence="5">Threonine/serine dehydratase</fullName>
    </submittedName>
</protein>
<dbReference type="GO" id="GO:0003941">
    <property type="term" value="F:L-serine ammonia-lyase activity"/>
    <property type="evidence" value="ECO:0007669"/>
    <property type="project" value="TreeGrafter"/>
</dbReference>
<dbReference type="InterPro" id="IPR001926">
    <property type="entry name" value="TrpB-like_PALP"/>
</dbReference>
<dbReference type="AlphaFoldDB" id="A0A418VYX7"/>
<dbReference type="Proteomes" id="UP000283458">
    <property type="component" value="Unassembled WGS sequence"/>
</dbReference>
<feature type="domain" description="Tryptophan synthase beta chain-like PALP" evidence="4">
    <location>
        <begin position="15"/>
        <end position="306"/>
    </location>
</feature>
<keyword evidence="6" id="KW-1185">Reference proteome</keyword>
<dbReference type="OrthoDB" id="9811476at2"/>
<comment type="caution">
    <text evidence="5">The sequence shown here is derived from an EMBL/GenBank/DDBJ whole genome shotgun (WGS) entry which is preliminary data.</text>
</comment>
<dbReference type="GO" id="GO:0030170">
    <property type="term" value="F:pyridoxal phosphate binding"/>
    <property type="evidence" value="ECO:0007669"/>
    <property type="project" value="InterPro"/>
</dbReference>
<dbReference type="InterPro" id="IPR000634">
    <property type="entry name" value="Ser/Thr_deHydtase_PyrdxlP-BS"/>
</dbReference>
<dbReference type="EMBL" id="QYUL01000002">
    <property type="protein sequence ID" value="RJF82373.1"/>
    <property type="molecule type" value="Genomic_DNA"/>
</dbReference>
<dbReference type="PROSITE" id="PS00165">
    <property type="entry name" value="DEHYDRATASE_SER_THR"/>
    <property type="match status" value="1"/>
</dbReference>
<dbReference type="GO" id="GO:0009097">
    <property type="term" value="P:isoleucine biosynthetic process"/>
    <property type="evidence" value="ECO:0007669"/>
    <property type="project" value="TreeGrafter"/>
</dbReference>
<dbReference type="InterPro" id="IPR036052">
    <property type="entry name" value="TrpB-like_PALP_sf"/>
</dbReference>
<evidence type="ECO:0000256" key="1">
    <source>
        <dbReference type="ARBA" id="ARBA00001933"/>
    </source>
</evidence>
<dbReference type="PANTHER" id="PTHR48078:SF6">
    <property type="entry name" value="L-THREONINE DEHYDRATASE CATABOLIC TDCB"/>
    <property type="match status" value="1"/>
</dbReference>
<evidence type="ECO:0000313" key="6">
    <source>
        <dbReference type="Proteomes" id="UP000283458"/>
    </source>
</evidence>
<dbReference type="CDD" id="cd01562">
    <property type="entry name" value="Thr-dehyd"/>
    <property type="match status" value="1"/>
</dbReference>
<reference evidence="5 6" key="1">
    <citation type="submission" date="2018-09" db="EMBL/GenBank/DDBJ databases">
        <authorList>
            <person name="Zhu H."/>
        </authorList>
    </citation>
    <scope>NUCLEOTIDE SEQUENCE [LARGE SCALE GENOMIC DNA]</scope>
    <source>
        <strain evidence="5 6">K2W22B-5</strain>
    </source>
</reference>
<dbReference type="GO" id="GO:0004794">
    <property type="term" value="F:threonine deaminase activity"/>
    <property type="evidence" value="ECO:0007669"/>
    <property type="project" value="TreeGrafter"/>
</dbReference>
<dbReference type="NCBIfam" id="NF006094">
    <property type="entry name" value="PRK08246.1"/>
    <property type="match status" value="1"/>
</dbReference>
<name>A0A418VYX7_9PROT</name>
<comment type="cofactor">
    <cofactor evidence="1">
        <name>pyridoxal 5'-phosphate</name>
        <dbReference type="ChEBI" id="CHEBI:597326"/>
    </cofactor>
</comment>
<proteinExistence type="predicted"/>
<keyword evidence="2" id="KW-0663">Pyridoxal phosphate</keyword>
<dbReference type="SUPFAM" id="SSF53686">
    <property type="entry name" value="Tryptophan synthase beta subunit-like PLP-dependent enzymes"/>
    <property type="match status" value="1"/>
</dbReference>